<proteinExistence type="inferred from homology"/>
<accession>A0A1T5IAL2</accession>
<dbReference type="InterPro" id="IPR051258">
    <property type="entry name" value="Diverse_Substrate_Transporter"/>
</dbReference>
<evidence type="ECO:0000256" key="4">
    <source>
        <dbReference type="ARBA" id="ARBA00022692"/>
    </source>
</evidence>
<comment type="similarity">
    <text evidence="2">Belongs to the EamA transporter family.</text>
</comment>
<dbReference type="AlphaFoldDB" id="A0A1T5IAL2"/>
<evidence type="ECO:0000259" key="8">
    <source>
        <dbReference type="Pfam" id="PF00892"/>
    </source>
</evidence>
<evidence type="ECO:0000313" key="10">
    <source>
        <dbReference type="Proteomes" id="UP000190857"/>
    </source>
</evidence>
<gene>
    <name evidence="9" type="ORF">SAMN06309945_0150</name>
</gene>
<feature type="transmembrane region" description="Helical" evidence="7">
    <location>
        <begin position="159"/>
        <end position="181"/>
    </location>
</feature>
<feature type="domain" description="EamA" evidence="8">
    <location>
        <begin position="129"/>
        <end position="256"/>
    </location>
</feature>
<keyword evidence="6 7" id="KW-0472">Membrane</keyword>
<evidence type="ECO:0000256" key="1">
    <source>
        <dbReference type="ARBA" id="ARBA00004651"/>
    </source>
</evidence>
<evidence type="ECO:0000256" key="6">
    <source>
        <dbReference type="ARBA" id="ARBA00023136"/>
    </source>
</evidence>
<sequence>MLASAASNQFGAAVGAGAFAAIGPLGVVAVRQFVGAAVLMTTVRPPLRRFTRRQWWPVIVLGGVFVVMNLSLYTAVDRIGLGLAVTLEFLGPLGVALAASRRLVDVGAAIAALIGVYVLVLPGPSSDVWGIASGLLAGACWASYILLSRLIGQRTEGLQGAAASSSVAAAMSLPVIVIFAVQGRFTAPAVLAAAVAGLLCTVVPYALDLLTLRFVPAAAFGVFMSVNPVLAAVAGLVVLAQVPAPHEWLGVAIVVAVNVWVTVRGSRGAAAV</sequence>
<dbReference type="Pfam" id="PF00892">
    <property type="entry name" value="EamA"/>
    <property type="match status" value="1"/>
</dbReference>
<dbReference type="InterPro" id="IPR037185">
    <property type="entry name" value="EmrE-like"/>
</dbReference>
<feature type="transmembrane region" description="Helical" evidence="7">
    <location>
        <begin position="106"/>
        <end position="122"/>
    </location>
</feature>
<feature type="transmembrane region" description="Helical" evidence="7">
    <location>
        <begin position="79"/>
        <end position="99"/>
    </location>
</feature>
<dbReference type="PANTHER" id="PTHR42920">
    <property type="entry name" value="OS03G0707200 PROTEIN-RELATED"/>
    <property type="match status" value="1"/>
</dbReference>
<dbReference type="InterPro" id="IPR000620">
    <property type="entry name" value="EamA_dom"/>
</dbReference>
<dbReference type="SUPFAM" id="SSF103481">
    <property type="entry name" value="Multidrug resistance efflux transporter EmrE"/>
    <property type="match status" value="2"/>
</dbReference>
<dbReference type="GO" id="GO:0005886">
    <property type="term" value="C:plasma membrane"/>
    <property type="evidence" value="ECO:0007669"/>
    <property type="project" value="UniProtKB-SubCell"/>
</dbReference>
<feature type="transmembrane region" description="Helical" evidence="7">
    <location>
        <begin position="187"/>
        <end position="207"/>
    </location>
</feature>
<keyword evidence="3" id="KW-1003">Cell membrane</keyword>
<evidence type="ECO:0000256" key="3">
    <source>
        <dbReference type="ARBA" id="ARBA00022475"/>
    </source>
</evidence>
<organism evidence="9 10">
    <name type="scientific">Okibacterium fritillariae</name>
    <dbReference type="NCBI Taxonomy" id="123320"/>
    <lineage>
        <taxon>Bacteria</taxon>
        <taxon>Bacillati</taxon>
        <taxon>Actinomycetota</taxon>
        <taxon>Actinomycetes</taxon>
        <taxon>Micrococcales</taxon>
        <taxon>Microbacteriaceae</taxon>
        <taxon>Okibacterium</taxon>
    </lineage>
</organism>
<dbReference type="PANTHER" id="PTHR42920:SF11">
    <property type="entry name" value="INNER MEMBRANE PROTEIN YTFF"/>
    <property type="match status" value="1"/>
</dbReference>
<evidence type="ECO:0000256" key="7">
    <source>
        <dbReference type="SAM" id="Phobius"/>
    </source>
</evidence>
<evidence type="ECO:0000256" key="2">
    <source>
        <dbReference type="ARBA" id="ARBA00007362"/>
    </source>
</evidence>
<name>A0A1T5IAL2_9MICO</name>
<evidence type="ECO:0000256" key="5">
    <source>
        <dbReference type="ARBA" id="ARBA00022989"/>
    </source>
</evidence>
<feature type="transmembrane region" description="Helical" evidence="7">
    <location>
        <begin position="219"/>
        <end position="242"/>
    </location>
</feature>
<feature type="transmembrane region" description="Helical" evidence="7">
    <location>
        <begin position="12"/>
        <end position="34"/>
    </location>
</feature>
<protein>
    <submittedName>
        <fullName evidence="9">Inner membrane transporter RhtA</fullName>
    </submittedName>
</protein>
<keyword evidence="5 7" id="KW-1133">Transmembrane helix</keyword>
<feature type="transmembrane region" description="Helical" evidence="7">
    <location>
        <begin position="55"/>
        <end position="73"/>
    </location>
</feature>
<dbReference type="EMBL" id="FUZP01000001">
    <property type="protein sequence ID" value="SKC36073.1"/>
    <property type="molecule type" value="Genomic_DNA"/>
</dbReference>
<comment type="subcellular location">
    <subcellularLocation>
        <location evidence="1">Cell membrane</location>
        <topology evidence="1">Multi-pass membrane protein</topology>
    </subcellularLocation>
</comment>
<keyword evidence="4 7" id="KW-0812">Transmembrane</keyword>
<feature type="transmembrane region" description="Helical" evidence="7">
    <location>
        <begin position="128"/>
        <end position="147"/>
    </location>
</feature>
<evidence type="ECO:0000313" key="9">
    <source>
        <dbReference type="EMBL" id="SKC36073.1"/>
    </source>
</evidence>
<reference evidence="9 10" key="1">
    <citation type="submission" date="2017-02" db="EMBL/GenBank/DDBJ databases">
        <authorList>
            <person name="Peterson S.W."/>
        </authorList>
    </citation>
    <scope>NUCLEOTIDE SEQUENCE [LARGE SCALE GENOMIC DNA]</scope>
    <source>
        <strain evidence="9 10">VKM Ac-2059</strain>
    </source>
</reference>
<dbReference type="Proteomes" id="UP000190857">
    <property type="component" value="Unassembled WGS sequence"/>
</dbReference>
<keyword evidence="10" id="KW-1185">Reference proteome</keyword>
<feature type="transmembrane region" description="Helical" evidence="7">
    <location>
        <begin position="248"/>
        <end position="266"/>
    </location>
</feature>